<dbReference type="PANTHER" id="PTHR36849:SF1">
    <property type="entry name" value="CYTOPLASMIC PROTEIN"/>
    <property type="match status" value="1"/>
</dbReference>
<organism evidence="1 2">
    <name type="scientific">Sodaliphilus pleomorphus</name>
    <dbReference type="NCBI Taxonomy" id="2606626"/>
    <lineage>
        <taxon>Bacteria</taxon>
        <taxon>Pseudomonadati</taxon>
        <taxon>Bacteroidota</taxon>
        <taxon>Bacteroidia</taxon>
        <taxon>Bacteroidales</taxon>
        <taxon>Muribaculaceae</taxon>
        <taxon>Sodaliphilus</taxon>
    </lineage>
</organism>
<sequence>MNELKIKRVYSPAEESDGYRILIDRLWPRGIKKEDACLDEWNKAVTPTTALRKWFGHKEENFEKFNTQYRAELDSNPEATAFAGHVGQLLDKGNVTLLYGAKSPTCNHALILRDWILEQHRQQ</sequence>
<dbReference type="RefSeq" id="WP_154326661.1">
    <property type="nucleotide sequence ID" value="NZ_CP045696.1"/>
</dbReference>
<proteinExistence type="predicted"/>
<evidence type="ECO:0000313" key="1">
    <source>
        <dbReference type="EMBL" id="MSS17084.1"/>
    </source>
</evidence>
<dbReference type="AlphaFoldDB" id="A0A6L5XDW0"/>
<dbReference type="PANTHER" id="PTHR36849">
    <property type="entry name" value="CYTOPLASMIC PROTEIN-RELATED"/>
    <property type="match status" value="1"/>
</dbReference>
<name>A0A6L5XDW0_9BACT</name>
<comment type="caution">
    <text evidence="1">The sequence shown here is derived from an EMBL/GenBank/DDBJ whole genome shotgun (WGS) entry which is preliminary data.</text>
</comment>
<gene>
    <name evidence="1" type="ORF">FYJ29_04800</name>
</gene>
<protein>
    <submittedName>
        <fullName evidence="1">DUF488 domain-containing protein</fullName>
    </submittedName>
</protein>
<evidence type="ECO:0000313" key="2">
    <source>
        <dbReference type="Proteomes" id="UP000483362"/>
    </source>
</evidence>
<dbReference type="EMBL" id="VULT01000006">
    <property type="protein sequence ID" value="MSS17084.1"/>
    <property type="molecule type" value="Genomic_DNA"/>
</dbReference>
<reference evidence="1 2" key="1">
    <citation type="submission" date="2019-08" db="EMBL/GenBank/DDBJ databases">
        <title>In-depth cultivation of the pig gut microbiome towards novel bacterial diversity and tailored functional studies.</title>
        <authorList>
            <person name="Wylensek D."/>
            <person name="Hitch T.C.A."/>
            <person name="Clavel T."/>
        </authorList>
    </citation>
    <scope>NUCLEOTIDE SEQUENCE [LARGE SCALE GENOMIC DNA]</scope>
    <source>
        <strain evidence="1 2">Oil-RF-744-WCA-WT-10</strain>
    </source>
</reference>
<dbReference type="InterPro" id="IPR052552">
    <property type="entry name" value="YeaO-like"/>
</dbReference>
<dbReference type="Proteomes" id="UP000483362">
    <property type="component" value="Unassembled WGS sequence"/>
</dbReference>
<accession>A0A6L5XDW0</accession>
<keyword evidence="2" id="KW-1185">Reference proteome</keyword>
<dbReference type="Pfam" id="PF22752">
    <property type="entry name" value="DUF488-N3i"/>
    <property type="match status" value="1"/>
</dbReference>